<evidence type="ECO:0000313" key="2">
    <source>
        <dbReference type="EMBL" id="CAL6004094.1"/>
    </source>
</evidence>
<evidence type="ECO:0000313" key="3">
    <source>
        <dbReference type="Proteomes" id="UP001642409"/>
    </source>
</evidence>
<evidence type="ECO:0000256" key="1">
    <source>
        <dbReference type="SAM" id="Phobius"/>
    </source>
</evidence>
<sequence length="258" mass="30342">MINVDYICSTQLKENCAIGTAHVLLENLKSTWYPYVFVVLFQIGIMIAGMFKAIPFRISRNCNFMKRFRSNFDNLSPHFLYEMIQVFIPYQYMLWLIIELIFIGFYKGQYKFFLVKISMHLTIFTIETLWLKKLVKINGSISKLKCGLITYFNVALEALYLLSNQILTFKIVNSYLLKEKDAQSSIYLVFNIQISFELFLSLLVIRIISALEKRRSGDDMFDVSGRDMQEITYDVNQFKISIQEENTINFLCDEQQLV</sequence>
<feature type="transmembrane region" description="Helical" evidence="1">
    <location>
        <begin position="79"/>
        <end position="106"/>
    </location>
</feature>
<keyword evidence="1" id="KW-0472">Membrane</keyword>
<dbReference type="EMBL" id="CAXDID020000048">
    <property type="protein sequence ID" value="CAL6004094.1"/>
    <property type="molecule type" value="Genomic_DNA"/>
</dbReference>
<feature type="transmembrane region" description="Helical" evidence="1">
    <location>
        <begin position="32"/>
        <end position="58"/>
    </location>
</feature>
<keyword evidence="3" id="KW-1185">Reference proteome</keyword>
<keyword evidence="1" id="KW-1133">Transmembrane helix</keyword>
<reference evidence="2 3" key="1">
    <citation type="submission" date="2024-07" db="EMBL/GenBank/DDBJ databases">
        <authorList>
            <person name="Akdeniz Z."/>
        </authorList>
    </citation>
    <scope>NUCLEOTIDE SEQUENCE [LARGE SCALE GENOMIC DNA]</scope>
</reference>
<comment type="caution">
    <text evidence="2">The sequence shown here is derived from an EMBL/GenBank/DDBJ whole genome shotgun (WGS) entry which is preliminary data.</text>
</comment>
<name>A0ABP1HX37_9EUKA</name>
<proteinExistence type="predicted"/>
<feature type="transmembrane region" description="Helical" evidence="1">
    <location>
        <begin position="112"/>
        <end position="131"/>
    </location>
</feature>
<keyword evidence="1" id="KW-0812">Transmembrane</keyword>
<dbReference type="Proteomes" id="UP001642409">
    <property type="component" value="Unassembled WGS sequence"/>
</dbReference>
<gene>
    <name evidence="2" type="ORF">HINF_LOCUS18720</name>
</gene>
<accession>A0ABP1HX37</accession>
<feature type="transmembrane region" description="Helical" evidence="1">
    <location>
        <begin position="184"/>
        <end position="205"/>
    </location>
</feature>
<organism evidence="2 3">
    <name type="scientific">Hexamita inflata</name>
    <dbReference type="NCBI Taxonomy" id="28002"/>
    <lineage>
        <taxon>Eukaryota</taxon>
        <taxon>Metamonada</taxon>
        <taxon>Diplomonadida</taxon>
        <taxon>Hexamitidae</taxon>
        <taxon>Hexamitinae</taxon>
        <taxon>Hexamita</taxon>
    </lineage>
</organism>
<protein>
    <submittedName>
        <fullName evidence="2">Hypothetical_protein</fullName>
    </submittedName>
</protein>